<accession>A0A9W6ZB50</accession>
<feature type="transmembrane region" description="Helical" evidence="1">
    <location>
        <begin position="385"/>
        <end position="406"/>
    </location>
</feature>
<dbReference type="Proteomes" id="UP001165082">
    <property type="component" value="Unassembled WGS sequence"/>
</dbReference>
<dbReference type="OrthoDB" id="46396at2759"/>
<proteinExistence type="predicted"/>
<name>A0A9W6ZB50_9STRA</name>
<evidence type="ECO:0000256" key="1">
    <source>
        <dbReference type="SAM" id="Phobius"/>
    </source>
</evidence>
<sequence>MRDMREIKPTKSAYMLITFISASYMSLWISVGTLIDYYNVRYGPLFFLFLNTSFYAPGLPISILQHRLDQIYDQYYGASTTWFFRVVGSMFILLICSLLLPHTSEPREIAGIVLLVGVSTWTAHGTLTTITSLYPTRAVGYLQFGFQVPNVFVLALVAGLGMYGISSADIVGYVEGRAGGFSLLGVGGEMSRLERFYGATTLVAPLLPKNPSSISSSSSRSFDEGLEREVLASISLHRRVLFFTIFASIFSGSLFANIPREDGYDGVDLGQILYFTRLFADLGGRVVTWLPRKYLISSISGLYYVMVVRLLLLVVFVAYIFFPPSLRSDVGITSLVALCAFQSGYNAVLVYELVGKEVGGGAGGGGKDQRCKAKAMATRALNMSFQYACAGACVCNLMAAAVAVAMDKHVQD</sequence>
<feature type="transmembrane region" description="Helical" evidence="1">
    <location>
        <begin position="112"/>
        <end position="134"/>
    </location>
</feature>
<reference evidence="2" key="1">
    <citation type="submission" date="2022-07" db="EMBL/GenBank/DDBJ databases">
        <title>Genome analysis of Parmales, a sister group of diatoms, reveals the evolutionary specialization of diatoms from phago-mixotrophs to photoautotrophs.</title>
        <authorList>
            <person name="Ban H."/>
            <person name="Sato S."/>
            <person name="Yoshikawa S."/>
            <person name="Kazumasa Y."/>
            <person name="Nakamura Y."/>
            <person name="Ichinomiya M."/>
            <person name="Saitoh K."/>
            <person name="Sato N."/>
            <person name="Blanc-Mathieu R."/>
            <person name="Endo H."/>
            <person name="Kuwata A."/>
            <person name="Ogata H."/>
        </authorList>
    </citation>
    <scope>NUCLEOTIDE SEQUENCE</scope>
</reference>
<comment type="caution">
    <text evidence="2">The sequence shown here is derived from an EMBL/GenBank/DDBJ whole genome shotgun (WGS) entry which is preliminary data.</text>
</comment>
<keyword evidence="1" id="KW-0472">Membrane</keyword>
<gene>
    <name evidence="2" type="ORF">TrRE_jg2696</name>
</gene>
<dbReference type="AlphaFoldDB" id="A0A9W6ZB50"/>
<feature type="transmembrane region" description="Helical" evidence="1">
    <location>
        <begin position="82"/>
        <end position="100"/>
    </location>
</feature>
<evidence type="ECO:0008006" key="4">
    <source>
        <dbReference type="Google" id="ProtNLM"/>
    </source>
</evidence>
<feature type="transmembrane region" description="Helical" evidence="1">
    <location>
        <begin position="146"/>
        <end position="165"/>
    </location>
</feature>
<protein>
    <recommendedName>
        <fullName evidence="4">Nucleoside transporter</fullName>
    </recommendedName>
</protein>
<organism evidence="2 3">
    <name type="scientific">Triparma retinervis</name>
    <dbReference type="NCBI Taxonomy" id="2557542"/>
    <lineage>
        <taxon>Eukaryota</taxon>
        <taxon>Sar</taxon>
        <taxon>Stramenopiles</taxon>
        <taxon>Ochrophyta</taxon>
        <taxon>Bolidophyceae</taxon>
        <taxon>Parmales</taxon>
        <taxon>Triparmaceae</taxon>
        <taxon>Triparma</taxon>
    </lineage>
</organism>
<evidence type="ECO:0000313" key="2">
    <source>
        <dbReference type="EMBL" id="GMH47220.1"/>
    </source>
</evidence>
<feature type="transmembrane region" description="Helical" evidence="1">
    <location>
        <begin position="240"/>
        <end position="259"/>
    </location>
</feature>
<feature type="transmembrane region" description="Helical" evidence="1">
    <location>
        <begin position="12"/>
        <end position="35"/>
    </location>
</feature>
<dbReference type="EMBL" id="BRXZ01001831">
    <property type="protein sequence ID" value="GMH47220.1"/>
    <property type="molecule type" value="Genomic_DNA"/>
</dbReference>
<keyword evidence="1" id="KW-0812">Transmembrane</keyword>
<keyword evidence="1" id="KW-1133">Transmembrane helix</keyword>
<evidence type="ECO:0000313" key="3">
    <source>
        <dbReference type="Proteomes" id="UP001165082"/>
    </source>
</evidence>
<feature type="transmembrane region" description="Helical" evidence="1">
    <location>
        <begin position="302"/>
        <end position="322"/>
    </location>
</feature>
<keyword evidence="3" id="KW-1185">Reference proteome</keyword>